<dbReference type="EMBL" id="AACS02000009">
    <property type="protein sequence ID" value="EAU89597.2"/>
    <property type="molecule type" value="Genomic_DNA"/>
</dbReference>
<dbReference type="InterPro" id="IPR046496">
    <property type="entry name" value="DUF6589"/>
</dbReference>
<dbReference type="STRING" id="240176.A8NBM6"/>
<comment type="caution">
    <text evidence="2">The sequence shown here is derived from an EMBL/GenBank/DDBJ whole genome shotgun (WGS) entry which is preliminary data.</text>
</comment>
<gene>
    <name evidence="2" type="ORF">CC1G_02486</name>
</gene>
<evidence type="ECO:0000259" key="1">
    <source>
        <dbReference type="Pfam" id="PF20231"/>
    </source>
</evidence>
<dbReference type="OrthoDB" id="3023484at2759"/>
<proteinExistence type="predicted"/>
<dbReference type="VEuPathDB" id="FungiDB:CC1G_02486"/>
<sequence length="646" mass="73616">MVLNLRSSQVNYHGAINALWLWDNQVSKRMVQALNRIGFCSSYPFQIRAISSLSKSAKQLARVVANDSQKIKMLPYDNFNWRKRAWESTALHKTQTHDQTSAILVVLDHPKGSDPLNITSLSRFKESEGRRHIIPPRQALSDILPTKQDQQAFRENAIIHVMQIISDERFHPRKPRNITSATFDQEQGSTRGNMVVLEHYLGPGVLSIDPAFFESNVFTILGDRLTTARDRAAQDQRAVDRSPHAFDHLSSLKMVGGLMHYILNFIRALSSNYWGNDASKDPLSFSELCKTLPNRDDVKPKKIDYYAWLRFLDVVLRGLVLRSALAILKTDDFDDFTAAFGRTRNTLKTLAIKVVDHYLLPSPGRLEELGVKTLKGHTISGHATLLMHDLMTVREMRSAIKKGHPSRILRMIKYWNPMFYAAGSYNYANECMELLHNMIHEWPTDYADVAFNGMLVNPSGKEDDFKETDIRVEHHNDHVKEHAHGSNASPEVLEKITPAMGHVQHLTRQTFIDLGVELLNQHHANVSQHHDVKLTVAHFARHRVFDYENDKPSTLPVVDLYRFGALRLSGPDGGHSRHLARHKLRLRSRHGEETNPTLLDADPELQTAIDKDEIDFILSLTEDDFAKLIAEDDVNIPELNELGLLY</sequence>
<dbReference type="InParanoid" id="A8NBM6"/>
<name>A8NBM6_COPC7</name>
<evidence type="ECO:0000313" key="3">
    <source>
        <dbReference type="Proteomes" id="UP000001861"/>
    </source>
</evidence>
<feature type="domain" description="DUF6589" evidence="1">
    <location>
        <begin position="139"/>
        <end position="523"/>
    </location>
</feature>
<keyword evidence="3" id="KW-1185">Reference proteome</keyword>
<protein>
    <recommendedName>
        <fullName evidence="1">DUF6589 domain-containing protein</fullName>
    </recommendedName>
</protein>
<dbReference type="RefSeq" id="XP_001832224.2">
    <property type="nucleotide sequence ID" value="XM_001832172.2"/>
</dbReference>
<dbReference type="HOGENOM" id="CLU_014151_0_0_1"/>
<dbReference type="OMA" id="KSATHDE"/>
<evidence type="ECO:0000313" key="2">
    <source>
        <dbReference type="EMBL" id="EAU89597.2"/>
    </source>
</evidence>
<organism evidence="2 3">
    <name type="scientific">Coprinopsis cinerea (strain Okayama-7 / 130 / ATCC MYA-4618 / FGSC 9003)</name>
    <name type="common">Inky cap fungus</name>
    <name type="synonym">Hormographiella aspergillata</name>
    <dbReference type="NCBI Taxonomy" id="240176"/>
    <lineage>
        <taxon>Eukaryota</taxon>
        <taxon>Fungi</taxon>
        <taxon>Dikarya</taxon>
        <taxon>Basidiomycota</taxon>
        <taxon>Agaricomycotina</taxon>
        <taxon>Agaricomycetes</taxon>
        <taxon>Agaricomycetidae</taxon>
        <taxon>Agaricales</taxon>
        <taxon>Agaricineae</taxon>
        <taxon>Psathyrellaceae</taxon>
        <taxon>Coprinopsis</taxon>
    </lineage>
</organism>
<dbReference type="KEGG" id="cci:CC1G_02486"/>
<accession>A8NBM6</accession>
<dbReference type="Pfam" id="PF20231">
    <property type="entry name" value="DUF6589"/>
    <property type="match status" value="1"/>
</dbReference>
<dbReference type="Proteomes" id="UP000001861">
    <property type="component" value="Unassembled WGS sequence"/>
</dbReference>
<dbReference type="AlphaFoldDB" id="A8NBM6"/>
<dbReference type="GeneID" id="6008708"/>
<reference evidence="2 3" key="1">
    <citation type="journal article" date="2010" name="Proc. Natl. Acad. Sci. U.S.A.">
        <title>Insights into evolution of multicellular fungi from the assembled chromosomes of the mushroom Coprinopsis cinerea (Coprinus cinereus).</title>
        <authorList>
            <person name="Stajich J.E."/>
            <person name="Wilke S.K."/>
            <person name="Ahren D."/>
            <person name="Au C.H."/>
            <person name="Birren B.W."/>
            <person name="Borodovsky M."/>
            <person name="Burns C."/>
            <person name="Canback B."/>
            <person name="Casselton L.A."/>
            <person name="Cheng C.K."/>
            <person name="Deng J."/>
            <person name="Dietrich F.S."/>
            <person name="Fargo D.C."/>
            <person name="Farman M.L."/>
            <person name="Gathman A.C."/>
            <person name="Goldberg J."/>
            <person name="Guigo R."/>
            <person name="Hoegger P.J."/>
            <person name="Hooker J.B."/>
            <person name="Huggins A."/>
            <person name="James T.Y."/>
            <person name="Kamada T."/>
            <person name="Kilaru S."/>
            <person name="Kodira C."/>
            <person name="Kues U."/>
            <person name="Kupfer D."/>
            <person name="Kwan H.S."/>
            <person name="Lomsadze A."/>
            <person name="Li W."/>
            <person name="Lilly W.W."/>
            <person name="Ma L.J."/>
            <person name="Mackey A.J."/>
            <person name="Manning G."/>
            <person name="Martin F."/>
            <person name="Muraguchi H."/>
            <person name="Natvig D.O."/>
            <person name="Palmerini H."/>
            <person name="Ramesh M.A."/>
            <person name="Rehmeyer C.J."/>
            <person name="Roe B.A."/>
            <person name="Shenoy N."/>
            <person name="Stanke M."/>
            <person name="Ter-Hovhannisyan V."/>
            <person name="Tunlid A."/>
            <person name="Velagapudi R."/>
            <person name="Vision T.J."/>
            <person name="Zeng Q."/>
            <person name="Zolan M.E."/>
            <person name="Pukkila P.J."/>
        </authorList>
    </citation>
    <scope>NUCLEOTIDE SEQUENCE [LARGE SCALE GENOMIC DNA]</scope>
    <source>
        <strain evidence="3">Okayama-7 / 130 / ATCC MYA-4618 / FGSC 9003</strain>
    </source>
</reference>